<evidence type="ECO:0000256" key="7">
    <source>
        <dbReference type="ARBA" id="ARBA00022801"/>
    </source>
</evidence>
<dbReference type="InterPro" id="IPR000254">
    <property type="entry name" value="CBD"/>
</dbReference>
<evidence type="ECO:0000256" key="8">
    <source>
        <dbReference type="ARBA" id="ARBA00023024"/>
    </source>
</evidence>
<dbReference type="SMART" id="SM00236">
    <property type="entry name" value="fCBD"/>
    <property type="match status" value="1"/>
</dbReference>
<dbReference type="GO" id="GO:0008061">
    <property type="term" value="F:chitin binding"/>
    <property type="evidence" value="ECO:0007669"/>
    <property type="project" value="UniProtKB-KW"/>
</dbReference>
<evidence type="ECO:0000313" key="19">
    <source>
        <dbReference type="EMBL" id="AIT18883.1"/>
    </source>
</evidence>
<evidence type="ECO:0000256" key="6">
    <source>
        <dbReference type="ARBA" id="ARBA00022729"/>
    </source>
</evidence>
<evidence type="ECO:0000259" key="17">
    <source>
        <dbReference type="PROSITE" id="PS51164"/>
    </source>
</evidence>
<dbReference type="GO" id="GO:0006032">
    <property type="term" value="P:chitin catabolic process"/>
    <property type="evidence" value="ECO:0007669"/>
    <property type="project" value="UniProtKB-KW"/>
</dbReference>
<evidence type="ECO:0000256" key="4">
    <source>
        <dbReference type="ARBA" id="ARBA00022525"/>
    </source>
</evidence>
<dbReference type="SUPFAM" id="SSF51445">
    <property type="entry name" value="(Trans)glycosidases"/>
    <property type="match status" value="1"/>
</dbReference>
<dbReference type="GO" id="GO:0030248">
    <property type="term" value="F:cellulose binding"/>
    <property type="evidence" value="ECO:0007669"/>
    <property type="project" value="InterPro"/>
</dbReference>
<evidence type="ECO:0000256" key="2">
    <source>
        <dbReference type="ARBA" id="ARBA00004613"/>
    </source>
</evidence>
<feature type="compositionally biased region" description="Low complexity" evidence="15">
    <location>
        <begin position="353"/>
        <end position="366"/>
    </location>
</feature>
<evidence type="ECO:0000259" key="18">
    <source>
        <dbReference type="PROSITE" id="PS51910"/>
    </source>
</evidence>
<keyword evidence="12" id="KW-0624">Polysaccharide degradation</keyword>
<comment type="subcellular location">
    <subcellularLocation>
        <location evidence="2">Secreted</location>
    </subcellularLocation>
</comment>
<feature type="domain" description="GH18" evidence="18">
    <location>
        <begin position="32"/>
        <end position="341"/>
    </location>
</feature>
<keyword evidence="8" id="KW-0146">Chitin degradation</keyword>
<dbReference type="PROSITE" id="PS51910">
    <property type="entry name" value="GH18_2"/>
    <property type="match status" value="1"/>
</dbReference>
<dbReference type="Pfam" id="PF00704">
    <property type="entry name" value="Glyco_hydro_18"/>
    <property type="match status" value="1"/>
</dbReference>
<dbReference type="InterPro" id="IPR017853">
    <property type="entry name" value="GH"/>
</dbReference>
<dbReference type="PANTHER" id="PTHR45708:SF49">
    <property type="entry name" value="ENDOCHITINASE"/>
    <property type="match status" value="1"/>
</dbReference>
<keyword evidence="7 14" id="KW-0378">Hydrolase</keyword>
<dbReference type="InterPro" id="IPR050542">
    <property type="entry name" value="Glycosyl_Hydrlase18_Chitinase"/>
</dbReference>
<dbReference type="SUPFAM" id="SSF57180">
    <property type="entry name" value="Cellulose-binding domain"/>
    <property type="match status" value="1"/>
</dbReference>
<gene>
    <name evidence="19" type="primary">Chi-16</name>
</gene>
<dbReference type="GO" id="GO:0008843">
    <property type="term" value="F:endochitinase activity"/>
    <property type="evidence" value="ECO:0007669"/>
    <property type="project" value="UniProtKB-EC"/>
</dbReference>
<sequence length="412" mass="43982">MRFFFFFSLLASLGLTSLSAASPLAGRQAPGAQNVVYWGQNGGGTIENNDLAAYCQPNSGIDVLVLSFLYQFGRDNNNIPSGTIGQSCFITQAGQGQNCEGLTAAMAKCQGAGVKILLALGGAAGSYSLQSRAQAEQIGQYLWDSYGNSGNTTVQRPFGKNAIDGFDFDIERNGGSSQYYQYMIAKMRENFAKDTSKKYFITGAPQCPIPEPNMGEIISNSQFDYLFVQFYNNNNYTVPCALPINGNAPFNYKNWTSFISSTPSKDAKIFIGVPASTLASNGSPSGATYYATPEQLAIITNEYKSDAHFGGIMMWSAGFSDSNVINRCTYAQQAKHILVKGGPCGTDGPPPITTTTTTPPGTSPTSSSPPGPSPTGTVPQWGQCGGQGYNGPTECQPPFTCKKSSEWWSSCQ</sequence>
<dbReference type="InterPro" id="IPR001579">
    <property type="entry name" value="Glyco_hydro_18_chit_AS"/>
</dbReference>
<feature type="domain" description="CBM1" evidence="17">
    <location>
        <begin position="376"/>
        <end position="412"/>
    </location>
</feature>
<dbReference type="EMBL" id="KM220984">
    <property type="protein sequence ID" value="AIT18883.1"/>
    <property type="molecule type" value="mRNA"/>
</dbReference>
<proteinExistence type="evidence at transcript level"/>
<dbReference type="PROSITE" id="PS51164">
    <property type="entry name" value="CBM1_2"/>
    <property type="match status" value="1"/>
</dbReference>
<dbReference type="PANTHER" id="PTHR45708">
    <property type="entry name" value="ENDOCHITINASE"/>
    <property type="match status" value="1"/>
</dbReference>
<evidence type="ECO:0000256" key="13">
    <source>
        <dbReference type="ARBA" id="ARBA00025727"/>
    </source>
</evidence>
<evidence type="ECO:0000256" key="9">
    <source>
        <dbReference type="ARBA" id="ARBA00023026"/>
    </source>
</evidence>
<comment type="catalytic activity">
    <reaction evidence="1">
        <text>Random endo-hydrolysis of N-acetyl-beta-D-glucosaminide (1-&gt;4)-beta-linkages in chitin and chitodextrins.</text>
        <dbReference type="EC" id="3.2.1.14"/>
    </reaction>
</comment>
<dbReference type="CDD" id="cd02877">
    <property type="entry name" value="GH18_hevamine_XipI_class_III"/>
    <property type="match status" value="1"/>
</dbReference>
<dbReference type="InterPro" id="IPR045321">
    <property type="entry name" value="Cts1-like"/>
</dbReference>
<dbReference type="Gene3D" id="3.20.20.80">
    <property type="entry name" value="Glycosidases"/>
    <property type="match status" value="1"/>
</dbReference>
<keyword evidence="9" id="KW-0843">Virulence</keyword>
<evidence type="ECO:0000256" key="10">
    <source>
        <dbReference type="ARBA" id="ARBA00023277"/>
    </source>
</evidence>
<feature type="signal peptide" evidence="16">
    <location>
        <begin position="1"/>
        <end position="21"/>
    </location>
</feature>
<evidence type="ECO:0000256" key="3">
    <source>
        <dbReference type="ARBA" id="ARBA00012729"/>
    </source>
</evidence>
<organism evidence="19">
    <name type="scientific">Beauveria bassiana</name>
    <name type="common">White muscardine disease fungus</name>
    <name type="synonym">Tritirachium shiotae</name>
    <dbReference type="NCBI Taxonomy" id="176275"/>
    <lineage>
        <taxon>Eukaryota</taxon>
        <taxon>Fungi</taxon>
        <taxon>Dikarya</taxon>
        <taxon>Ascomycota</taxon>
        <taxon>Pezizomycotina</taxon>
        <taxon>Sordariomycetes</taxon>
        <taxon>Hypocreomycetidae</taxon>
        <taxon>Hypocreales</taxon>
        <taxon>Cordycipitaceae</taxon>
        <taxon>Beauveria</taxon>
    </lineage>
</organism>
<comment type="similarity">
    <text evidence="13">Belongs to the glycosyl hydrolase 18 family. Chitinase class III subfamily.</text>
</comment>
<dbReference type="AlphaFoldDB" id="A0A097F8J9"/>
<dbReference type="GO" id="GO:0000272">
    <property type="term" value="P:polysaccharide catabolic process"/>
    <property type="evidence" value="ECO:0007669"/>
    <property type="project" value="UniProtKB-KW"/>
</dbReference>
<dbReference type="EC" id="3.2.1.14" evidence="3"/>
<evidence type="ECO:0000256" key="1">
    <source>
        <dbReference type="ARBA" id="ARBA00000822"/>
    </source>
</evidence>
<evidence type="ECO:0000256" key="5">
    <source>
        <dbReference type="ARBA" id="ARBA00022669"/>
    </source>
</evidence>
<protein>
    <recommendedName>
        <fullName evidence="3">chitinase</fullName>
        <ecNumber evidence="3">3.2.1.14</ecNumber>
    </recommendedName>
</protein>
<keyword evidence="4" id="KW-0964">Secreted</keyword>
<evidence type="ECO:0000256" key="15">
    <source>
        <dbReference type="SAM" id="MobiDB-lite"/>
    </source>
</evidence>
<feature type="region of interest" description="Disordered" evidence="15">
    <location>
        <begin position="341"/>
        <end position="412"/>
    </location>
</feature>
<dbReference type="GO" id="GO:0005576">
    <property type="term" value="C:extracellular region"/>
    <property type="evidence" value="ECO:0007669"/>
    <property type="project" value="UniProtKB-SubCell"/>
</dbReference>
<evidence type="ECO:0000256" key="16">
    <source>
        <dbReference type="SAM" id="SignalP"/>
    </source>
</evidence>
<keyword evidence="10" id="KW-0119">Carbohydrate metabolism</keyword>
<name>A0A097F8J9_BEABA</name>
<keyword evidence="6 16" id="KW-0732">Signal</keyword>
<feature type="chain" id="PRO_5001930441" description="chitinase" evidence="16">
    <location>
        <begin position="22"/>
        <end position="412"/>
    </location>
</feature>
<dbReference type="PROSITE" id="PS01095">
    <property type="entry name" value="GH18_1"/>
    <property type="match status" value="1"/>
</dbReference>
<keyword evidence="5" id="KW-0147">Chitin-binding</keyword>
<evidence type="ECO:0000256" key="14">
    <source>
        <dbReference type="RuleBase" id="RU000489"/>
    </source>
</evidence>
<evidence type="ECO:0000256" key="12">
    <source>
        <dbReference type="ARBA" id="ARBA00023326"/>
    </source>
</evidence>
<dbReference type="InterPro" id="IPR035971">
    <property type="entry name" value="CBD_sf"/>
</dbReference>
<accession>A0A097F8J9</accession>
<dbReference type="InterPro" id="IPR001223">
    <property type="entry name" value="Glyco_hydro18_cat"/>
</dbReference>
<evidence type="ECO:0000256" key="11">
    <source>
        <dbReference type="ARBA" id="ARBA00023295"/>
    </source>
</evidence>
<reference evidence="19" key="1">
    <citation type="submission" date="2014-07" db="EMBL/GenBank/DDBJ databases">
        <authorList>
            <person name="Agrawal Y."/>
            <person name="Khatri I."/>
            <person name="Subramanian S."/>
            <person name="Shenoy B.D."/>
        </authorList>
    </citation>
    <scope>NUCLEOTIDE SEQUENCE</scope>
    <source>
        <strain evidence="19">ARSEF 2860</strain>
    </source>
</reference>
<keyword evidence="11 14" id="KW-0326">Glycosidase</keyword>
<dbReference type="Pfam" id="PF00734">
    <property type="entry name" value="CBM_1"/>
    <property type="match status" value="1"/>
</dbReference>